<evidence type="ECO:0000259" key="6">
    <source>
        <dbReference type="Pfam" id="PF08281"/>
    </source>
</evidence>
<dbReference type="SUPFAM" id="SSF88946">
    <property type="entry name" value="Sigma2 domain of RNA polymerase sigma factors"/>
    <property type="match status" value="1"/>
</dbReference>
<evidence type="ECO:0000259" key="5">
    <source>
        <dbReference type="Pfam" id="PF04542"/>
    </source>
</evidence>
<keyword evidence="3" id="KW-0731">Sigma factor</keyword>
<reference evidence="7 8" key="1">
    <citation type="submission" date="2018-03" db="EMBL/GenBank/DDBJ databases">
        <title>Genomic Encyclopedia of Archaeal and Bacterial Type Strains, Phase II (KMG-II): from individual species to whole genera.</title>
        <authorList>
            <person name="Goeker M."/>
        </authorList>
    </citation>
    <scope>NUCLEOTIDE SEQUENCE [LARGE SCALE GENOMIC DNA]</scope>
    <source>
        <strain evidence="7 8">DSM 27929</strain>
    </source>
</reference>
<dbReference type="NCBIfam" id="TIGR02937">
    <property type="entry name" value="sigma70-ECF"/>
    <property type="match status" value="1"/>
</dbReference>
<comment type="caution">
    <text evidence="7">The sequence shown here is derived from an EMBL/GenBank/DDBJ whole genome shotgun (WGS) entry which is preliminary data.</text>
</comment>
<dbReference type="Gene3D" id="1.10.10.10">
    <property type="entry name" value="Winged helix-like DNA-binding domain superfamily/Winged helix DNA-binding domain"/>
    <property type="match status" value="1"/>
</dbReference>
<proteinExistence type="inferred from homology"/>
<evidence type="ECO:0000256" key="1">
    <source>
        <dbReference type="ARBA" id="ARBA00010641"/>
    </source>
</evidence>
<dbReference type="InterPro" id="IPR013324">
    <property type="entry name" value="RNA_pol_sigma_r3/r4-like"/>
</dbReference>
<evidence type="ECO:0000313" key="8">
    <source>
        <dbReference type="Proteomes" id="UP000238157"/>
    </source>
</evidence>
<dbReference type="SUPFAM" id="SSF88659">
    <property type="entry name" value="Sigma3 and sigma4 domains of RNA polymerase sigma factors"/>
    <property type="match status" value="1"/>
</dbReference>
<evidence type="ECO:0000256" key="4">
    <source>
        <dbReference type="ARBA" id="ARBA00023163"/>
    </source>
</evidence>
<keyword evidence="2" id="KW-0805">Transcription regulation</keyword>
<dbReference type="OrthoDB" id="9150024at2"/>
<feature type="domain" description="RNA polymerase sigma factor 70 region 4 type 2" evidence="6">
    <location>
        <begin position="149"/>
        <end position="200"/>
    </location>
</feature>
<dbReference type="InterPro" id="IPR014284">
    <property type="entry name" value="RNA_pol_sigma-70_dom"/>
</dbReference>
<dbReference type="AlphaFoldDB" id="A0A2T0WSF3"/>
<dbReference type="InterPro" id="IPR039425">
    <property type="entry name" value="RNA_pol_sigma-70-like"/>
</dbReference>
<evidence type="ECO:0000256" key="2">
    <source>
        <dbReference type="ARBA" id="ARBA00023015"/>
    </source>
</evidence>
<gene>
    <name evidence="7" type="ORF">CLW00_10283</name>
</gene>
<evidence type="ECO:0000256" key="3">
    <source>
        <dbReference type="ARBA" id="ARBA00023082"/>
    </source>
</evidence>
<organism evidence="7 8">
    <name type="scientific">Mongoliibacter ruber</name>
    <dbReference type="NCBI Taxonomy" id="1750599"/>
    <lineage>
        <taxon>Bacteria</taxon>
        <taxon>Pseudomonadati</taxon>
        <taxon>Bacteroidota</taxon>
        <taxon>Cytophagia</taxon>
        <taxon>Cytophagales</taxon>
        <taxon>Cyclobacteriaceae</taxon>
        <taxon>Mongoliibacter</taxon>
    </lineage>
</organism>
<dbReference type="Pfam" id="PF04542">
    <property type="entry name" value="Sigma70_r2"/>
    <property type="match status" value="1"/>
</dbReference>
<sequence length="211" mass="24540">MAINPKKPTTSASLSIKNSDILRIYGKKSDPEVWEAFDYGDELAFNYLYRIYVPVLFRYGTQLTRDEAVVQDCIQNIFISLRSKRGTLTKVNCIKAYLFKIMNREVLKKLSKYKKLEFKDTNDLEGSFLIEVSSESKMIESECSIEIKEKLETALNQLTSKQRLAILLLYQEGLSYKQIAEVFDFNEVKTARKLVYRALNSMRNILKDKNQ</sequence>
<feature type="domain" description="RNA polymerase sigma-70 region 2" evidence="5">
    <location>
        <begin position="48"/>
        <end position="114"/>
    </location>
</feature>
<dbReference type="RefSeq" id="WP_106132315.1">
    <property type="nucleotide sequence ID" value="NZ_PVTR01000002.1"/>
</dbReference>
<dbReference type="EMBL" id="PVTR01000002">
    <property type="protein sequence ID" value="PRY89607.1"/>
    <property type="molecule type" value="Genomic_DNA"/>
</dbReference>
<dbReference type="GO" id="GO:0006352">
    <property type="term" value="P:DNA-templated transcription initiation"/>
    <property type="evidence" value="ECO:0007669"/>
    <property type="project" value="InterPro"/>
</dbReference>
<dbReference type="GO" id="GO:0016987">
    <property type="term" value="F:sigma factor activity"/>
    <property type="evidence" value="ECO:0007669"/>
    <property type="project" value="UniProtKB-KW"/>
</dbReference>
<name>A0A2T0WSF3_9BACT</name>
<keyword evidence="4" id="KW-0804">Transcription</keyword>
<comment type="similarity">
    <text evidence="1">Belongs to the sigma-70 factor family. ECF subfamily.</text>
</comment>
<dbReference type="PANTHER" id="PTHR43133">
    <property type="entry name" value="RNA POLYMERASE ECF-TYPE SIGMA FACTO"/>
    <property type="match status" value="1"/>
</dbReference>
<dbReference type="Pfam" id="PF08281">
    <property type="entry name" value="Sigma70_r4_2"/>
    <property type="match status" value="1"/>
</dbReference>
<dbReference type="InterPro" id="IPR007627">
    <property type="entry name" value="RNA_pol_sigma70_r2"/>
</dbReference>
<protein>
    <submittedName>
        <fullName evidence="7">RNA polymerase sigma-70 factor (ECF subfamily)</fullName>
    </submittedName>
</protein>
<dbReference type="InterPro" id="IPR013249">
    <property type="entry name" value="RNA_pol_sigma70_r4_t2"/>
</dbReference>
<dbReference type="GO" id="GO:0003677">
    <property type="term" value="F:DNA binding"/>
    <property type="evidence" value="ECO:0007669"/>
    <property type="project" value="InterPro"/>
</dbReference>
<dbReference type="PANTHER" id="PTHR43133:SF46">
    <property type="entry name" value="RNA POLYMERASE SIGMA-70 FACTOR ECF SUBFAMILY"/>
    <property type="match status" value="1"/>
</dbReference>
<dbReference type="InterPro" id="IPR013325">
    <property type="entry name" value="RNA_pol_sigma_r2"/>
</dbReference>
<keyword evidence="8" id="KW-1185">Reference proteome</keyword>
<dbReference type="Proteomes" id="UP000238157">
    <property type="component" value="Unassembled WGS sequence"/>
</dbReference>
<accession>A0A2T0WSF3</accession>
<dbReference type="CDD" id="cd06171">
    <property type="entry name" value="Sigma70_r4"/>
    <property type="match status" value="1"/>
</dbReference>
<dbReference type="InterPro" id="IPR036388">
    <property type="entry name" value="WH-like_DNA-bd_sf"/>
</dbReference>
<dbReference type="Gene3D" id="1.10.1740.10">
    <property type="match status" value="1"/>
</dbReference>
<evidence type="ECO:0000313" key="7">
    <source>
        <dbReference type="EMBL" id="PRY89607.1"/>
    </source>
</evidence>